<evidence type="ECO:0000313" key="2">
    <source>
        <dbReference type="Proteomes" id="UP000092578"/>
    </source>
</evidence>
<name>A0A1B9BA38_9BACI</name>
<dbReference type="EMBL" id="MAYT01000001">
    <property type="protein sequence ID" value="OCA92942.1"/>
    <property type="molecule type" value="Genomic_DNA"/>
</dbReference>
<organism evidence="1 2">
    <name type="scientific">Pseudobacillus wudalianchiensis</name>
    <dbReference type="NCBI Taxonomy" id="1743143"/>
    <lineage>
        <taxon>Bacteria</taxon>
        <taxon>Bacillati</taxon>
        <taxon>Bacillota</taxon>
        <taxon>Bacilli</taxon>
        <taxon>Bacillales</taxon>
        <taxon>Bacillaceae</taxon>
        <taxon>Pseudobacillus</taxon>
    </lineage>
</organism>
<gene>
    <name evidence="1" type="ORF">A8F95_04465</name>
</gene>
<proteinExistence type="predicted"/>
<dbReference type="AlphaFoldDB" id="A0A1B9BA38"/>
<evidence type="ECO:0000313" key="1">
    <source>
        <dbReference type="EMBL" id="OCA92942.1"/>
    </source>
</evidence>
<comment type="caution">
    <text evidence="1">The sequence shown here is derived from an EMBL/GenBank/DDBJ whole genome shotgun (WGS) entry which is preliminary data.</text>
</comment>
<keyword evidence="2" id="KW-1185">Reference proteome</keyword>
<sequence length="138" mass="15190">MKCQQSKNKEKDKSENAYEKKKLELEKEVALGLWVQVIGQIIEIRGLSGLLYIEEDEDSIGEQQILTGVWIKTIGQLLESVSVTSQIGETNAIRLLQEQKVAIAGDVLASIGSAFEVIGGLRVLKEERAAVTSPRIIP</sequence>
<reference evidence="2" key="1">
    <citation type="submission" date="2016-05" db="EMBL/GenBank/DDBJ databases">
        <authorList>
            <person name="Liu B."/>
            <person name="Wang J."/>
            <person name="Zhu Y."/>
            <person name="Liu G."/>
            <person name="Chen Q."/>
            <person name="Chen Z."/>
            <person name="Lan J."/>
            <person name="Che J."/>
            <person name="Ge C."/>
            <person name="Shi H."/>
            <person name="Pan Z."/>
            <person name="Liu X."/>
        </authorList>
    </citation>
    <scope>NUCLEOTIDE SEQUENCE [LARGE SCALE GENOMIC DNA]</scope>
    <source>
        <strain evidence="2">FJAT-27215</strain>
    </source>
</reference>
<accession>A0A1B9BA38</accession>
<dbReference type="Proteomes" id="UP000092578">
    <property type="component" value="Unassembled WGS sequence"/>
</dbReference>
<protein>
    <submittedName>
        <fullName evidence="1">Uncharacterized protein</fullName>
    </submittedName>
</protein>
<dbReference type="RefSeq" id="WP_065409398.1">
    <property type="nucleotide sequence ID" value="NZ_MAYT01000001.1"/>
</dbReference>